<dbReference type="Proteomes" id="UP000831817">
    <property type="component" value="Chromosome"/>
</dbReference>
<name>A0ABN6PAT8_9EURY</name>
<dbReference type="InterPro" id="IPR006016">
    <property type="entry name" value="UspA"/>
</dbReference>
<protein>
    <submittedName>
        <fullName evidence="3">Universal stress protein UspA</fullName>
    </submittedName>
</protein>
<proteinExistence type="inferred from homology"/>
<evidence type="ECO:0000256" key="1">
    <source>
        <dbReference type="ARBA" id="ARBA00008791"/>
    </source>
</evidence>
<organism evidence="3 4">
    <name type="scientific">Methanothermobacter tenebrarum</name>
    <dbReference type="NCBI Taxonomy" id="680118"/>
    <lineage>
        <taxon>Archaea</taxon>
        <taxon>Methanobacteriati</taxon>
        <taxon>Methanobacteriota</taxon>
        <taxon>Methanomada group</taxon>
        <taxon>Methanobacteria</taxon>
        <taxon>Methanobacteriales</taxon>
        <taxon>Methanobacteriaceae</taxon>
        <taxon>Methanothermobacter</taxon>
    </lineage>
</organism>
<comment type="similarity">
    <text evidence="1">Belongs to the universal stress protein A family.</text>
</comment>
<evidence type="ECO:0000313" key="3">
    <source>
        <dbReference type="EMBL" id="BDH79335.1"/>
    </source>
</evidence>
<accession>A0ABN6PAT8</accession>
<evidence type="ECO:0000259" key="2">
    <source>
        <dbReference type="Pfam" id="PF00582"/>
    </source>
</evidence>
<dbReference type="PANTHER" id="PTHR46268">
    <property type="entry name" value="STRESS RESPONSE PROTEIN NHAX"/>
    <property type="match status" value="1"/>
</dbReference>
<dbReference type="Pfam" id="PF00582">
    <property type="entry name" value="Usp"/>
    <property type="match status" value="1"/>
</dbReference>
<dbReference type="EMBL" id="AP025698">
    <property type="protein sequence ID" value="BDH79335.1"/>
    <property type="molecule type" value="Genomic_DNA"/>
</dbReference>
<dbReference type="InterPro" id="IPR006015">
    <property type="entry name" value="Universal_stress_UspA"/>
</dbReference>
<dbReference type="CDD" id="cd00293">
    <property type="entry name" value="USP-like"/>
    <property type="match status" value="1"/>
</dbReference>
<evidence type="ECO:0000313" key="4">
    <source>
        <dbReference type="Proteomes" id="UP000831817"/>
    </source>
</evidence>
<keyword evidence="4" id="KW-1185">Reference proteome</keyword>
<dbReference type="Gene3D" id="3.40.50.620">
    <property type="entry name" value="HUPs"/>
    <property type="match status" value="1"/>
</dbReference>
<dbReference type="SUPFAM" id="SSF52402">
    <property type="entry name" value="Adenine nucleotide alpha hydrolases-like"/>
    <property type="match status" value="1"/>
</dbReference>
<dbReference type="PRINTS" id="PR01438">
    <property type="entry name" value="UNVRSLSTRESS"/>
</dbReference>
<sequence length="130" mass="14477">MFKRIMVPTDGSEQAQKAEDIAIELAKELDARVIAVHVMDEKLIYPFEVLEEEGKNILAKVREKGKRMGVTVDEILIYGNPTHDMKKIADKSKADLIVIGHGKSGFEKFLMGSVAESTLKNVKIPVLIVK</sequence>
<feature type="domain" description="UspA" evidence="2">
    <location>
        <begin position="1"/>
        <end position="130"/>
    </location>
</feature>
<dbReference type="PANTHER" id="PTHR46268:SF6">
    <property type="entry name" value="UNIVERSAL STRESS PROTEIN UP12"/>
    <property type="match status" value="1"/>
</dbReference>
<gene>
    <name evidence="3" type="ORF">MTTB_07140</name>
</gene>
<dbReference type="InterPro" id="IPR014729">
    <property type="entry name" value="Rossmann-like_a/b/a_fold"/>
</dbReference>
<reference evidence="3 4" key="1">
    <citation type="submission" date="2022-04" db="EMBL/GenBank/DDBJ databases">
        <title>Complete genome of Methanothermobacter tenebrarum strain RMAS.</title>
        <authorList>
            <person name="Nakamura K."/>
            <person name="Oshima K."/>
            <person name="Hattori M."/>
            <person name="Kamagata Y."/>
            <person name="Takamizawa K."/>
        </authorList>
    </citation>
    <scope>NUCLEOTIDE SEQUENCE [LARGE SCALE GENOMIC DNA]</scope>
    <source>
        <strain evidence="3 4">RMAS</strain>
    </source>
</reference>